<protein>
    <submittedName>
        <fullName evidence="10">Dipeptidase PepV</fullName>
        <ecNumber evidence="10">3.4.13.-</ecNumber>
    </submittedName>
</protein>
<dbReference type="InterPro" id="IPR011650">
    <property type="entry name" value="Peptidase_M20_dimer"/>
</dbReference>
<comment type="cofactor">
    <cofactor evidence="1">
        <name>Zn(2+)</name>
        <dbReference type="ChEBI" id="CHEBI:29105"/>
    </cofactor>
</comment>
<evidence type="ECO:0000313" key="10">
    <source>
        <dbReference type="EMBL" id="MCH7322452.1"/>
    </source>
</evidence>
<evidence type="ECO:0000256" key="6">
    <source>
        <dbReference type="ARBA" id="ARBA00022833"/>
    </source>
</evidence>
<dbReference type="Proteomes" id="UP001316087">
    <property type="component" value="Unassembled WGS sequence"/>
</dbReference>
<dbReference type="SUPFAM" id="SSF55031">
    <property type="entry name" value="Bacterial exopeptidase dimerisation domain"/>
    <property type="match status" value="1"/>
</dbReference>
<accession>A0ABS9UDN0</accession>
<dbReference type="PANTHER" id="PTHR43808:SF31">
    <property type="entry name" value="N-ACETYL-L-CITRULLINE DEACETYLASE"/>
    <property type="match status" value="1"/>
</dbReference>
<feature type="domain" description="Peptidase M20 dimerisation" evidence="9">
    <location>
        <begin position="257"/>
        <end position="363"/>
    </location>
</feature>
<dbReference type="EC" id="3.4.13.-" evidence="10"/>
<keyword evidence="6" id="KW-0862">Zinc</keyword>
<evidence type="ECO:0000256" key="5">
    <source>
        <dbReference type="ARBA" id="ARBA00022801"/>
    </source>
</evidence>
<dbReference type="RefSeq" id="WP_241369506.1">
    <property type="nucleotide sequence ID" value="NZ_JAKZFC010000003.1"/>
</dbReference>
<evidence type="ECO:0000256" key="4">
    <source>
        <dbReference type="ARBA" id="ARBA00022723"/>
    </source>
</evidence>
<dbReference type="InterPro" id="IPR002933">
    <property type="entry name" value="Peptidase_M20"/>
</dbReference>
<name>A0ABS9UDN0_9BACL</name>
<dbReference type="NCBIfam" id="NF005591">
    <property type="entry name" value="PRK07318.1"/>
    <property type="match status" value="1"/>
</dbReference>
<keyword evidence="3" id="KW-0645">Protease</keyword>
<dbReference type="InterPro" id="IPR036264">
    <property type="entry name" value="Bact_exopeptidase_dim_dom"/>
</dbReference>
<evidence type="ECO:0000256" key="8">
    <source>
        <dbReference type="ARBA" id="ARBA00023049"/>
    </source>
</evidence>
<dbReference type="Gene3D" id="3.40.630.10">
    <property type="entry name" value="Zn peptidases"/>
    <property type="match status" value="1"/>
</dbReference>
<dbReference type="PANTHER" id="PTHR43808">
    <property type="entry name" value="ACETYLORNITHINE DEACETYLASE"/>
    <property type="match status" value="1"/>
</dbReference>
<dbReference type="InterPro" id="IPR050072">
    <property type="entry name" value="Peptidase_M20A"/>
</dbReference>
<evidence type="ECO:0000313" key="11">
    <source>
        <dbReference type="Proteomes" id="UP001316087"/>
    </source>
</evidence>
<sequence>MNWLKIAEARQEELINELQQLIQIESILDEQHTSNEMPFGPGPRAALDFMLAKGQQQGMKTKDVDHMAGHIEMGEGDELIGVLCHVDVVPAGDSSTWTYPPFAGQVADGKLYGRGAIDDKGPTIAAWLAMKMIQDEGIELNKRVRMIIGTDEESGFRCVDRYFEKEEMPTLGFAPDADFPLINAEKGIAHLVFAGKEKPSANEQLISFRAGSRINMVPDEAVAMLKYIDANSNGNFQAFLEKNNVEGSFIEQGDTIIITIKGKSAHAMEPEKGRNAAVYLAKFIQSVVTTTEAKAFVDFTVKLFDEDCYGSALQLNFEDDMSGSTTLNPGIVSFTENGAVIEVSMRYSVTYPFEEKMTEAQGLLQQEAFTLDVAGNSKPHYVSEDDELVQTLMEVYRKYSGDFRKPLSTGGGTYARVMKKGVAFGMLFPGEPDVAHQANEFVVVENLVKAAAIYAEAIVKLATK</sequence>
<dbReference type="CDD" id="cd03888">
    <property type="entry name" value="M20_PepV"/>
    <property type="match status" value="1"/>
</dbReference>
<evidence type="ECO:0000256" key="1">
    <source>
        <dbReference type="ARBA" id="ARBA00001947"/>
    </source>
</evidence>
<comment type="caution">
    <text evidence="10">The sequence shown here is derived from an EMBL/GenBank/DDBJ whole genome shotgun (WGS) entry which is preliminary data.</text>
</comment>
<keyword evidence="5 10" id="KW-0378">Hydrolase</keyword>
<evidence type="ECO:0000256" key="7">
    <source>
        <dbReference type="ARBA" id="ARBA00022997"/>
    </source>
</evidence>
<keyword evidence="4" id="KW-0479">Metal-binding</keyword>
<organism evidence="10 11">
    <name type="scientific">Solibacillus palustris</name>
    <dbReference type="NCBI Taxonomy" id="2908203"/>
    <lineage>
        <taxon>Bacteria</taxon>
        <taxon>Bacillati</taxon>
        <taxon>Bacillota</taxon>
        <taxon>Bacilli</taxon>
        <taxon>Bacillales</taxon>
        <taxon>Caryophanaceae</taxon>
        <taxon>Solibacillus</taxon>
    </lineage>
</organism>
<keyword evidence="7 10" id="KW-0224">Dipeptidase</keyword>
<dbReference type="Pfam" id="PF01546">
    <property type="entry name" value="Peptidase_M20"/>
    <property type="match status" value="1"/>
</dbReference>
<dbReference type="EMBL" id="JAKZFC010000003">
    <property type="protein sequence ID" value="MCH7322452.1"/>
    <property type="molecule type" value="Genomic_DNA"/>
</dbReference>
<evidence type="ECO:0000256" key="2">
    <source>
        <dbReference type="ARBA" id="ARBA00006247"/>
    </source>
</evidence>
<keyword evidence="8" id="KW-0482">Metalloprotease</keyword>
<proteinExistence type="inferred from homology"/>
<dbReference type="GO" id="GO:0016805">
    <property type="term" value="F:dipeptidase activity"/>
    <property type="evidence" value="ECO:0007669"/>
    <property type="project" value="UniProtKB-KW"/>
</dbReference>
<reference evidence="10 11" key="1">
    <citation type="submission" date="2022-03" db="EMBL/GenBank/DDBJ databases">
        <authorList>
            <person name="Jo J.-H."/>
            <person name="Im W.-T."/>
        </authorList>
    </citation>
    <scope>NUCLEOTIDE SEQUENCE [LARGE SCALE GENOMIC DNA]</scope>
    <source>
        <strain evidence="10 11">MA9</strain>
    </source>
</reference>
<dbReference type="NCBIfam" id="TIGR01887">
    <property type="entry name" value="dipeptidaselike"/>
    <property type="match status" value="1"/>
</dbReference>
<dbReference type="InterPro" id="IPR010964">
    <property type="entry name" value="M20A_pepV-rel"/>
</dbReference>
<dbReference type="Pfam" id="PF07687">
    <property type="entry name" value="M20_dimer"/>
    <property type="match status" value="1"/>
</dbReference>
<evidence type="ECO:0000256" key="3">
    <source>
        <dbReference type="ARBA" id="ARBA00022670"/>
    </source>
</evidence>
<dbReference type="SUPFAM" id="SSF53187">
    <property type="entry name" value="Zn-dependent exopeptidases"/>
    <property type="match status" value="1"/>
</dbReference>
<evidence type="ECO:0000259" key="9">
    <source>
        <dbReference type="Pfam" id="PF07687"/>
    </source>
</evidence>
<comment type="similarity">
    <text evidence="2">Belongs to the peptidase M20A family.</text>
</comment>
<keyword evidence="11" id="KW-1185">Reference proteome</keyword>
<dbReference type="Gene3D" id="3.30.70.360">
    <property type="match status" value="2"/>
</dbReference>
<gene>
    <name evidence="10" type="primary">pepV</name>
    <name evidence="10" type="ORF">LZ480_11165</name>
</gene>